<evidence type="ECO:0000256" key="1">
    <source>
        <dbReference type="SAM" id="MobiDB-lite"/>
    </source>
</evidence>
<comment type="caution">
    <text evidence="2">The sequence shown here is derived from an EMBL/GenBank/DDBJ whole genome shotgun (WGS) entry which is preliminary data.</text>
</comment>
<evidence type="ECO:0000313" key="3">
    <source>
        <dbReference type="Proteomes" id="UP001558652"/>
    </source>
</evidence>
<dbReference type="EMBL" id="JBFDAA010000005">
    <property type="protein sequence ID" value="KAL1132155.1"/>
    <property type="molecule type" value="Genomic_DNA"/>
</dbReference>
<gene>
    <name evidence="2" type="ORF">AAG570_010112</name>
</gene>
<keyword evidence="3" id="KW-1185">Reference proteome</keyword>
<name>A0ABD0YLK9_9HEMI</name>
<reference evidence="2 3" key="1">
    <citation type="submission" date="2024-07" db="EMBL/GenBank/DDBJ databases">
        <title>Chromosome-level genome assembly of the water stick insect Ranatra chinensis (Heteroptera: Nepidae).</title>
        <authorList>
            <person name="Liu X."/>
        </authorList>
    </citation>
    <scope>NUCLEOTIDE SEQUENCE [LARGE SCALE GENOMIC DNA]</scope>
    <source>
        <strain evidence="2">Cailab_2021Rc</strain>
        <tissue evidence="2">Muscle</tissue>
    </source>
</reference>
<dbReference type="AlphaFoldDB" id="A0ABD0YLK9"/>
<proteinExistence type="predicted"/>
<accession>A0ABD0YLK9</accession>
<dbReference type="Proteomes" id="UP001558652">
    <property type="component" value="Unassembled WGS sequence"/>
</dbReference>
<evidence type="ECO:0000313" key="2">
    <source>
        <dbReference type="EMBL" id="KAL1132155.1"/>
    </source>
</evidence>
<feature type="compositionally biased region" description="Low complexity" evidence="1">
    <location>
        <begin position="42"/>
        <end position="54"/>
    </location>
</feature>
<feature type="region of interest" description="Disordered" evidence="1">
    <location>
        <begin position="39"/>
        <end position="72"/>
    </location>
</feature>
<sequence>MTALSEVDTRSLQGRQLVHAGSEMVRSFAQWTKTLSFPARLSPAKSSDASASPPAKDDTAAANPPSTPDDSFAFMARKHRRATSPRSLTMDQWMHSCRLVVGGKLPGFEM</sequence>
<organism evidence="2 3">
    <name type="scientific">Ranatra chinensis</name>
    <dbReference type="NCBI Taxonomy" id="642074"/>
    <lineage>
        <taxon>Eukaryota</taxon>
        <taxon>Metazoa</taxon>
        <taxon>Ecdysozoa</taxon>
        <taxon>Arthropoda</taxon>
        <taxon>Hexapoda</taxon>
        <taxon>Insecta</taxon>
        <taxon>Pterygota</taxon>
        <taxon>Neoptera</taxon>
        <taxon>Paraneoptera</taxon>
        <taxon>Hemiptera</taxon>
        <taxon>Heteroptera</taxon>
        <taxon>Panheteroptera</taxon>
        <taxon>Nepomorpha</taxon>
        <taxon>Nepidae</taxon>
        <taxon>Ranatrinae</taxon>
        <taxon>Ranatra</taxon>
    </lineage>
</organism>
<protein>
    <submittedName>
        <fullName evidence="2">Uncharacterized protein</fullName>
    </submittedName>
</protein>